<proteinExistence type="predicted"/>
<name>A0ABP9URK5_9BACT</name>
<reference evidence="1 2" key="1">
    <citation type="submission" date="2024-02" db="EMBL/GenBank/DDBJ databases">
        <title>Haloferula sargassicola NBRC 104335.</title>
        <authorList>
            <person name="Ichikawa N."/>
            <person name="Katano-Makiyama Y."/>
            <person name="Hidaka K."/>
        </authorList>
    </citation>
    <scope>NUCLEOTIDE SEQUENCE [LARGE SCALE GENOMIC DNA]</scope>
    <source>
        <strain evidence="1 2">NBRC 104335</strain>
    </source>
</reference>
<protein>
    <submittedName>
        <fullName evidence="1">Uncharacterized protein</fullName>
    </submittedName>
</protein>
<dbReference type="EMBL" id="BAABRI010000013">
    <property type="protein sequence ID" value="GAA5483336.1"/>
    <property type="molecule type" value="Genomic_DNA"/>
</dbReference>
<sequence>MRGCLTGGTSEKWAVRGSKDGSGTACGWKPQREAGRFHHGLRRAAAATVPSSIYDPPALLFLGAFSAWRWIGFLE</sequence>
<evidence type="ECO:0000313" key="2">
    <source>
        <dbReference type="Proteomes" id="UP001476282"/>
    </source>
</evidence>
<dbReference type="Proteomes" id="UP001476282">
    <property type="component" value="Unassembled WGS sequence"/>
</dbReference>
<keyword evidence="2" id="KW-1185">Reference proteome</keyword>
<organism evidence="1 2">
    <name type="scientific">Haloferula sargassicola</name>
    <dbReference type="NCBI Taxonomy" id="490096"/>
    <lineage>
        <taxon>Bacteria</taxon>
        <taxon>Pseudomonadati</taxon>
        <taxon>Verrucomicrobiota</taxon>
        <taxon>Verrucomicrobiia</taxon>
        <taxon>Verrucomicrobiales</taxon>
        <taxon>Verrucomicrobiaceae</taxon>
        <taxon>Haloferula</taxon>
    </lineage>
</organism>
<gene>
    <name evidence="1" type="ORF">Hsar01_02566</name>
</gene>
<comment type="caution">
    <text evidence="1">The sequence shown here is derived from an EMBL/GenBank/DDBJ whole genome shotgun (WGS) entry which is preliminary data.</text>
</comment>
<evidence type="ECO:0000313" key="1">
    <source>
        <dbReference type="EMBL" id="GAA5483336.1"/>
    </source>
</evidence>
<accession>A0ABP9URK5</accession>